<dbReference type="AlphaFoldDB" id="A0A9P4YD18"/>
<comment type="subcellular location">
    <subcellularLocation>
        <location evidence="1">Membrane</location>
        <topology evidence="1">Multi-pass membrane protein</topology>
    </subcellularLocation>
</comment>
<feature type="transmembrane region" description="Helical" evidence="6">
    <location>
        <begin position="96"/>
        <end position="121"/>
    </location>
</feature>
<dbReference type="InterPro" id="IPR052337">
    <property type="entry name" value="SAT4-like"/>
</dbReference>
<comment type="similarity">
    <text evidence="5">Belongs to the SAT4 family.</text>
</comment>
<evidence type="ECO:0000313" key="8">
    <source>
        <dbReference type="EMBL" id="KAF3770744.1"/>
    </source>
</evidence>
<evidence type="ECO:0000313" key="9">
    <source>
        <dbReference type="Proteomes" id="UP000803844"/>
    </source>
</evidence>
<dbReference type="Pfam" id="PF20684">
    <property type="entry name" value="Fung_rhodopsin"/>
    <property type="match status" value="1"/>
</dbReference>
<feature type="transmembrane region" description="Helical" evidence="6">
    <location>
        <begin position="213"/>
        <end position="231"/>
    </location>
</feature>
<feature type="transmembrane region" description="Helical" evidence="6">
    <location>
        <begin position="49"/>
        <end position="76"/>
    </location>
</feature>
<dbReference type="InterPro" id="IPR049326">
    <property type="entry name" value="Rhodopsin_dom_fungi"/>
</dbReference>
<evidence type="ECO:0000256" key="5">
    <source>
        <dbReference type="ARBA" id="ARBA00038359"/>
    </source>
</evidence>
<evidence type="ECO:0000256" key="2">
    <source>
        <dbReference type="ARBA" id="ARBA00022692"/>
    </source>
</evidence>
<keyword evidence="4 6" id="KW-0472">Membrane</keyword>
<evidence type="ECO:0000256" key="3">
    <source>
        <dbReference type="ARBA" id="ARBA00022989"/>
    </source>
</evidence>
<feature type="transmembrane region" description="Helical" evidence="6">
    <location>
        <begin position="251"/>
        <end position="270"/>
    </location>
</feature>
<protein>
    <recommendedName>
        <fullName evidence="7">Rhodopsin domain-containing protein</fullName>
    </recommendedName>
</protein>
<feature type="transmembrane region" description="Helical" evidence="6">
    <location>
        <begin position="179"/>
        <end position="201"/>
    </location>
</feature>
<evidence type="ECO:0000256" key="1">
    <source>
        <dbReference type="ARBA" id="ARBA00004141"/>
    </source>
</evidence>
<feature type="non-terminal residue" evidence="8">
    <location>
        <position position="292"/>
    </location>
</feature>
<dbReference type="PANTHER" id="PTHR33048">
    <property type="entry name" value="PTH11-LIKE INTEGRAL MEMBRANE PROTEIN (AFU_ORTHOLOGUE AFUA_5G11245)"/>
    <property type="match status" value="1"/>
</dbReference>
<dbReference type="Proteomes" id="UP000803844">
    <property type="component" value="Unassembled WGS sequence"/>
</dbReference>
<name>A0A9P4YD18_CRYP1</name>
<dbReference type="GO" id="GO:0016020">
    <property type="term" value="C:membrane"/>
    <property type="evidence" value="ECO:0007669"/>
    <property type="project" value="UniProtKB-SubCell"/>
</dbReference>
<sequence length="292" mass="32517">MADDTAYTDQYNGGSLVVTAVLFLVLTWLSVALRTYVRAFMTKAFELDDWLMLAAQANFTVSCGFILAGVTITKALGRHNSTLPQWKQIAGAKTQAVATATYITNMMFIKLSIGFFLLRLATQRRFKWIIWVSMAIVLLWSTALFFWDVFQCQPVAAQWDTTIPNYTCVSATQVVNAAYALSVLNIVTDWLYALLPIPMIWKAKMTVQTKITVALILGLGVFASVATLIRVKFLANLTDVDDILYAGTDAMVWTLVEPGVAIVASSLVTIRPLLRQMRLRGFESSERSRSRS</sequence>
<keyword evidence="2 6" id="KW-0812">Transmembrane</keyword>
<evidence type="ECO:0000256" key="4">
    <source>
        <dbReference type="ARBA" id="ARBA00023136"/>
    </source>
</evidence>
<dbReference type="EMBL" id="MU032344">
    <property type="protein sequence ID" value="KAF3770744.1"/>
    <property type="molecule type" value="Genomic_DNA"/>
</dbReference>
<gene>
    <name evidence="8" type="ORF">M406DRAFT_239910</name>
</gene>
<reference evidence="8" key="1">
    <citation type="journal article" date="2020" name="Phytopathology">
        <title>Genome sequence of the chestnut blight fungus Cryphonectria parasitica EP155: A fundamental resource for an archetypical invasive plant pathogen.</title>
        <authorList>
            <person name="Crouch J.A."/>
            <person name="Dawe A."/>
            <person name="Aerts A."/>
            <person name="Barry K."/>
            <person name="Churchill A.C.L."/>
            <person name="Grimwood J."/>
            <person name="Hillman B."/>
            <person name="Milgroom M.G."/>
            <person name="Pangilinan J."/>
            <person name="Smith M."/>
            <person name="Salamov A."/>
            <person name="Schmutz J."/>
            <person name="Yadav J."/>
            <person name="Grigoriev I.V."/>
            <person name="Nuss D."/>
        </authorList>
    </citation>
    <scope>NUCLEOTIDE SEQUENCE</scope>
    <source>
        <strain evidence="8">EP155</strain>
    </source>
</reference>
<dbReference type="RefSeq" id="XP_040781705.1">
    <property type="nucleotide sequence ID" value="XM_040916104.1"/>
</dbReference>
<accession>A0A9P4YD18</accession>
<evidence type="ECO:0000256" key="6">
    <source>
        <dbReference type="SAM" id="Phobius"/>
    </source>
</evidence>
<dbReference type="PANTHER" id="PTHR33048:SF96">
    <property type="entry name" value="INTEGRAL MEMBRANE PROTEIN"/>
    <property type="match status" value="1"/>
</dbReference>
<feature type="domain" description="Rhodopsin" evidence="7">
    <location>
        <begin position="33"/>
        <end position="275"/>
    </location>
</feature>
<keyword evidence="9" id="KW-1185">Reference proteome</keyword>
<feature type="transmembrane region" description="Helical" evidence="6">
    <location>
        <begin position="128"/>
        <end position="147"/>
    </location>
</feature>
<proteinExistence type="inferred from homology"/>
<dbReference type="OrthoDB" id="4682787at2759"/>
<evidence type="ECO:0000259" key="7">
    <source>
        <dbReference type="Pfam" id="PF20684"/>
    </source>
</evidence>
<feature type="transmembrane region" description="Helical" evidence="6">
    <location>
        <begin position="16"/>
        <end position="37"/>
    </location>
</feature>
<organism evidence="8 9">
    <name type="scientific">Cryphonectria parasitica (strain ATCC 38755 / EP155)</name>
    <dbReference type="NCBI Taxonomy" id="660469"/>
    <lineage>
        <taxon>Eukaryota</taxon>
        <taxon>Fungi</taxon>
        <taxon>Dikarya</taxon>
        <taxon>Ascomycota</taxon>
        <taxon>Pezizomycotina</taxon>
        <taxon>Sordariomycetes</taxon>
        <taxon>Sordariomycetidae</taxon>
        <taxon>Diaporthales</taxon>
        <taxon>Cryphonectriaceae</taxon>
        <taxon>Cryphonectria-Endothia species complex</taxon>
        <taxon>Cryphonectria</taxon>
    </lineage>
</organism>
<comment type="caution">
    <text evidence="8">The sequence shown here is derived from an EMBL/GenBank/DDBJ whole genome shotgun (WGS) entry which is preliminary data.</text>
</comment>
<dbReference type="GeneID" id="63833233"/>
<keyword evidence="3 6" id="KW-1133">Transmembrane helix</keyword>